<sequence length="354" mass="39616">MRLSIVVPCYNEEAVIELFDQRIRETLDTLDVDYELCYVDDGSKDATLDRLRGLAKNNPGSTRYVSFSRNFGKEAGMLAGLREATGDAVVLMDADLQHPPELIGRMLELYHLGHDQVIARRTREGDKKMRTALSRLYYRMINSWVDVELTDGVGDFRLLSRPAVDALLSMPEYNRFSKGLFSWIGFDTVTFDYRNAAREAGETKWRFGSLVNYGMDGLISFNNRPLRMAIYTGLGLAGLAVVYAAVITVQAIIQGVTAPGYVTLVVAIVGLGGLQMIMLGLIGEYIGRIYYETKRRPHFLVKETNAPRAFRVGDQAGAPFDERADGAHRGGRLERLERTERMEQPGQSGRLEIG</sequence>
<feature type="compositionally biased region" description="Basic and acidic residues" evidence="2">
    <location>
        <begin position="320"/>
        <end position="343"/>
    </location>
</feature>
<dbReference type="InterPro" id="IPR001173">
    <property type="entry name" value="Glyco_trans_2-like"/>
</dbReference>
<dbReference type="SUPFAM" id="SSF53448">
    <property type="entry name" value="Nucleotide-diphospho-sugar transferases"/>
    <property type="match status" value="1"/>
</dbReference>
<dbReference type="PANTHER" id="PTHR48090">
    <property type="entry name" value="UNDECAPRENYL-PHOSPHATE 4-DEOXY-4-FORMAMIDO-L-ARABINOSE TRANSFERASE-RELATED"/>
    <property type="match status" value="1"/>
</dbReference>
<feature type="domain" description="Glycosyltransferase 2-like" evidence="4">
    <location>
        <begin position="4"/>
        <end position="167"/>
    </location>
</feature>
<comment type="similarity">
    <text evidence="1">Belongs to the glycosyltransferase 2 family.</text>
</comment>
<reference evidence="5 6" key="1">
    <citation type="submission" date="2020-03" db="EMBL/GenBank/DDBJ databases">
        <title>WGS of actinomycetes isolated from Thailand.</title>
        <authorList>
            <person name="Thawai C."/>
        </authorList>
    </citation>
    <scope>NUCLEOTIDE SEQUENCE [LARGE SCALE GENOMIC DNA]</scope>
    <source>
        <strain evidence="5 6">PRB2-1</strain>
    </source>
</reference>
<dbReference type="CDD" id="cd04187">
    <property type="entry name" value="DPM1_like_bac"/>
    <property type="match status" value="1"/>
</dbReference>
<feature type="transmembrane region" description="Helical" evidence="3">
    <location>
        <begin position="259"/>
        <end position="286"/>
    </location>
</feature>
<proteinExistence type="inferred from homology"/>
<accession>A0ABX0ZG39</accession>
<dbReference type="Pfam" id="PF00535">
    <property type="entry name" value="Glycos_transf_2"/>
    <property type="match status" value="1"/>
</dbReference>
<dbReference type="EMBL" id="JAATEJ010000001">
    <property type="protein sequence ID" value="NJP42077.1"/>
    <property type="molecule type" value="Genomic_DNA"/>
</dbReference>
<gene>
    <name evidence="5" type="ORF">HCN08_01390</name>
</gene>
<dbReference type="Gene3D" id="3.90.550.10">
    <property type="entry name" value="Spore Coat Polysaccharide Biosynthesis Protein SpsA, Chain A"/>
    <property type="match status" value="1"/>
</dbReference>
<evidence type="ECO:0000256" key="3">
    <source>
        <dbReference type="SAM" id="Phobius"/>
    </source>
</evidence>
<protein>
    <submittedName>
        <fullName evidence="5">Glycosyltransferase family 2 protein</fullName>
    </submittedName>
</protein>
<evidence type="ECO:0000256" key="1">
    <source>
        <dbReference type="ARBA" id="ARBA00006739"/>
    </source>
</evidence>
<keyword evidence="3" id="KW-1133">Transmembrane helix</keyword>
<evidence type="ECO:0000256" key="2">
    <source>
        <dbReference type="SAM" id="MobiDB-lite"/>
    </source>
</evidence>
<feature type="transmembrane region" description="Helical" evidence="3">
    <location>
        <begin position="228"/>
        <end position="253"/>
    </location>
</feature>
<dbReference type="RefSeq" id="WP_167980932.1">
    <property type="nucleotide sequence ID" value="NZ_JAATEJ010000001.1"/>
</dbReference>
<feature type="region of interest" description="Disordered" evidence="2">
    <location>
        <begin position="318"/>
        <end position="354"/>
    </location>
</feature>
<dbReference type="Proteomes" id="UP000734511">
    <property type="component" value="Unassembled WGS sequence"/>
</dbReference>
<evidence type="ECO:0000259" key="4">
    <source>
        <dbReference type="Pfam" id="PF00535"/>
    </source>
</evidence>
<dbReference type="PANTHER" id="PTHR48090:SF8">
    <property type="entry name" value="GLYCOSYLTRANSFERASE CSBB-RELATED"/>
    <property type="match status" value="1"/>
</dbReference>
<keyword evidence="3" id="KW-0472">Membrane</keyword>
<dbReference type="InterPro" id="IPR050256">
    <property type="entry name" value="Glycosyltransferase_2"/>
</dbReference>
<dbReference type="InterPro" id="IPR029044">
    <property type="entry name" value="Nucleotide-diphossugar_trans"/>
</dbReference>
<keyword evidence="6" id="KW-1185">Reference proteome</keyword>
<keyword evidence="3" id="KW-0812">Transmembrane</keyword>
<comment type="caution">
    <text evidence="5">The sequence shown here is derived from an EMBL/GenBank/DDBJ whole genome shotgun (WGS) entry which is preliminary data.</text>
</comment>
<evidence type="ECO:0000313" key="6">
    <source>
        <dbReference type="Proteomes" id="UP000734511"/>
    </source>
</evidence>
<evidence type="ECO:0000313" key="5">
    <source>
        <dbReference type="EMBL" id="NJP42077.1"/>
    </source>
</evidence>
<organism evidence="5 6">
    <name type="scientific">Actinacidiphila epipremni</name>
    <dbReference type="NCBI Taxonomy" id="2053013"/>
    <lineage>
        <taxon>Bacteria</taxon>
        <taxon>Bacillati</taxon>
        <taxon>Actinomycetota</taxon>
        <taxon>Actinomycetes</taxon>
        <taxon>Kitasatosporales</taxon>
        <taxon>Streptomycetaceae</taxon>
        <taxon>Actinacidiphila</taxon>
    </lineage>
</organism>
<name>A0ABX0ZG39_9ACTN</name>